<proteinExistence type="predicted"/>
<sequence>MKLSRVHVGDPLPERAFKPDEVQLFMYNAAIWNHHRIHYDHPYTTGEEGHPGIVIDGPLQGDFLTQLVLEWVGTDGVLSGFEYSNRKAAYIGETLRARGRITEVREADGEVDVELAIVNEAGEVITPGKASVRLHQ</sequence>
<gene>
    <name evidence="1" type="ORF">SAMN04487962_13419</name>
</gene>
<dbReference type="EMBL" id="FOHZ01000034">
    <property type="protein sequence ID" value="SET87191.1"/>
    <property type="molecule type" value="Genomic_DNA"/>
</dbReference>
<protein>
    <submittedName>
        <fullName evidence="1">3-methylfumaryl-CoA hydratase</fullName>
    </submittedName>
</protein>
<dbReference type="InterPro" id="IPR029069">
    <property type="entry name" value="HotDog_dom_sf"/>
</dbReference>
<reference evidence="2" key="1">
    <citation type="submission" date="2016-10" db="EMBL/GenBank/DDBJ databases">
        <authorList>
            <person name="Varghese N."/>
            <person name="Submissions S."/>
        </authorList>
    </citation>
    <scope>NUCLEOTIDE SEQUENCE [LARGE SCALE GENOMIC DNA]</scope>
    <source>
        <strain evidence="2">CGMCC 1.6489</strain>
    </source>
</reference>
<dbReference type="RefSeq" id="WP_091854857.1">
    <property type="nucleotide sequence ID" value="NZ_FOHZ01000034.1"/>
</dbReference>
<dbReference type="PANTHER" id="PTHR28152">
    <property type="entry name" value="HYDROXYACYL-THIOESTER DEHYDRATASE TYPE 2, MITOCHONDRIAL"/>
    <property type="match status" value="1"/>
</dbReference>
<dbReference type="Gene3D" id="3.10.129.10">
    <property type="entry name" value="Hotdog Thioesterase"/>
    <property type="match status" value="1"/>
</dbReference>
<dbReference type="Proteomes" id="UP000198762">
    <property type="component" value="Unassembled WGS sequence"/>
</dbReference>
<dbReference type="InterPro" id="IPR052741">
    <property type="entry name" value="Mitochondrial_HTD2"/>
</dbReference>
<dbReference type="PANTHER" id="PTHR28152:SF1">
    <property type="entry name" value="HYDROXYACYL-THIOESTER DEHYDRATASE TYPE 2, MITOCHONDRIAL"/>
    <property type="match status" value="1"/>
</dbReference>
<name>A0A1I0HTR0_9GAMM</name>
<dbReference type="AlphaFoldDB" id="A0A1I0HTR0"/>
<dbReference type="SUPFAM" id="SSF54637">
    <property type="entry name" value="Thioesterase/thiol ester dehydrase-isomerase"/>
    <property type="match status" value="1"/>
</dbReference>
<accession>A0A1I0HTR0</accession>
<dbReference type="GO" id="GO:0019171">
    <property type="term" value="F:(3R)-hydroxyacyl-[acyl-carrier-protein] dehydratase activity"/>
    <property type="evidence" value="ECO:0007669"/>
    <property type="project" value="TreeGrafter"/>
</dbReference>
<evidence type="ECO:0000313" key="2">
    <source>
        <dbReference type="Proteomes" id="UP000198762"/>
    </source>
</evidence>
<evidence type="ECO:0000313" key="1">
    <source>
        <dbReference type="EMBL" id="SET87191.1"/>
    </source>
</evidence>
<organism evidence="1 2">
    <name type="scientific">Marinobacter segnicrescens</name>
    <dbReference type="NCBI Taxonomy" id="430453"/>
    <lineage>
        <taxon>Bacteria</taxon>
        <taxon>Pseudomonadati</taxon>
        <taxon>Pseudomonadota</taxon>
        <taxon>Gammaproteobacteria</taxon>
        <taxon>Pseudomonadales</taxon>
        <taxon>Marinobacteraceae</taxon>
        <taxon>Marinobacter</taxon>
    </lineage>
</organism>
<keyword evidence="2" id="KW-1185">Reference proteome</keyword>
<dbReference type="OrthoDB" id="7183822at2"/>
<dbReference type="STRING" id="430453.SAMN04487962_13419"/>